<dbReference type="InParanoid" id="D6RPZ0"/>
<keyword evidence="4 10" id="KW-0812">Transmembrane</keyword>
<feature type="transmembrane region" description="Helical" evidence="10">
    <location>
        <begin position="123"/>
        <end position="142"/>
    </location>
</feature>
<dbReference type="FunCoup" id="D6RPZ0">
    <property type="interactions" value="328"/>
</dbReference>
<comment type="subcellular location">
    <subcellularLocation>
        <location evidence="1 10">Endoplasmic reticulum membrane</location>
        <topology evidence="1 10">Multi-pass membrane protein</topology>
    </subcellularLocation>
</comment>
<evidence type="ECO:0000256" key="6">
    <source>
        <dbReference type="ARBA" id="ARBA00022989"/>
    </source>
</evidence>
<feature type="transmembrane region" description="Helical" evidence="10">
    <location>
        <begin position="433"/>
        <end position="452"/>
    </location>
</feature>
<dbReference type="GO" id="GO:0005789">
    <property type="term" value="C:endoplasmic reticulum membrane"/>
    <property type="evidence" value="ECO:0007669"/>
    <property type="project" value="UniProtKB-SubCell"/>
</dbReference>
<evidence type="ECO:0000256" key="10">
    <source>
        <dbReference type="RuleBase" id="RU365067"/>
    </source>
</evidence>
<comment type="similarity">
    <text evidence="3 10">Belongs to the RFT1 family.</text>
</comment>
<feature type="transmembrane region" description="Helical" evidence="10">
    <location>
        <begin position="220"/>
        <end position="238"/>
    </location>
</feature>
<evidence type="ECO:0000256" key="8">
    <source>
        <dbReference type="ARBA" id="ARBA00044793"/>
    </source>
</evidence>
<dbReference type="AlphaFoldDB" id="D6RPZ0"/>
<reference evidence="12 13" key="1">
    <citation type="journal article" date="2010" name="Proc. Natl. Acad. Sci. U.S.A.">
        <title>Insights into evolution of multicellular fungi from the assembled chromosomes of the mushroom Coprinopsis cinerea (Coprinus cinereus).</title>
        <authorList>
            <person name="Stajich J.E."/>
            <person name="Wilke S.K."/>
            <person name="Ahren D."/>
            <person name="Au C.H."/>
            <person name="Birren B.W."/>
            <person name="Borodovsky M."/>
            <person name="Burns C."/>
            <person name="Canback B."/>
            <person name="Casselton L.A."/>
            <person name="Cheng C.K."/>
            <person name="Deng J."/>
            <person name="Dietrich F.S."/>
            <person name="Fargo D.C."/>
            <person name="Farman M.L."/>
            <person name="Gathman A.C."/>
            <person name="Goldberg J."/>
            <person name="Guigo R."/>
            <person name="Hoegger P.J."/>
            <person name="Hooker J.B."/>
            <person name="Huggins A."/>
            <person name="James T.Y."/>
            <person name="Kamada T."/>
            <person name="Kilaru S."/>
            <person name="Kodira C."/>
            <person name="Kues U."/>
            <person name="Kupfer D."/>
            <person name="Kwan H.S."/>
            <person name="Lomsadze A."/>
            <person name="Li W."/>
            <person name="Lilly W.W."/>
            <person name="Ma L.J."/>
            <person name="Mackey A.J."/>
            <person name="Manning G."/>
            <person name="Martin F."/>
            <person name="Muraguchi H."/>
            <person name="Natvig D.O."/>
            <person name="Palmerini H."/>
            <person name="Ramesh M.A."/>
            <person name="Rehmeyer C.J."/>
            <person name="Roe B.A."/>
            <person name="Shenoy N."/>
            <person name="Stanke M."/>
            <person name="Ter-Hovhannisyan V."/>
            <person name="Tunlid A."/>
            <person name="Velagapudi R."/>
            <person name="Vision T.J."/>
            <person name="Zeng Q."/>
            <person name="Zolan M.E."/>
            <person name="Pukkila P.J."/>
        </authorList>
    </citation>
    <scope>NUCLEOTIDE SEQUENCE [LARGE SCALE GENOMIC DNA]</scope>
    <source>
        <strain evidence="13">Okayama-7 / 130 / ATCC MYA-4618 / FGSC 9003</strain>
    </source>
</reference>
<keyword evidence="10" id="KW-0813">Transport</keyword>
<feature type="transmembrane region" description="Helical" evidence="10">
    <location>
        <begin position="458"/>
        <end position="477"/>
    </location>
</feature>
<organism evidence="12 13">
    <name type="scientific">Coprinopsis cinerea (strain Okayama-7 / 130 / ATCC MYA-4618 / FGSC 9003)</name>
    <name type="common">Inky cap fungus</name>
    <name type="synonym">Hormographiella aspergillata</name>
    <dbReference type="NCBI Taxonomy" id="240176"/>
    <lineage>
        <taxon>Eukaryota</taxon>
        <taxon>Fungi</taxon>
        <taxon>Dikarya</taxon>
        <taxon>Basidiomycota</taxon>
        <taxon>Agaricomycotina</taxon>
        <taxon>Agaricomycetes</taxon>
        <taxon>Agaricomycetidae</taxon>
        <taxon>Agaricales</taxon>
        <taxon>Agaricineae</taxon>
        <taxon>Psathyrellaceae</taxon>
        <taxon>Coprinopsis</taxon>
    </lineage>
</organism>
<evidence type="ECO:0000256" key="7">
    <source>
        <dbReference type="ARBA" id="ARBA00023136"/>
    </source>
</evidence>
<comment type="caution">
    <text evidence="10">Lacks conserved residue(s) required for the propagation of feature annotation.</text>
</comment>
<feature type="transmembrane region" description="Helical" evidence="10">
    <location>
        <begin position="539"/>
        <end position="560"/>
    </location>
</feature>
<comment type="function">
    <text evidence="9 10">Intramembrane glycolipid transporter that operates in the biosynthetic pathway of dolichol-linked oligosaccharides, the glycan precursors employed in protein asparagine (N)-glycosylation. The sequential addition of sugars to dolichol pyrophosphate produces dolichol-linked oligosaccharides containing fourteen sugars, including two GlcNAcs, nine mannoses and three glucoses. Once assembled, the oligosaccharide is transferred from the lipid to nascent proteins by oligosaccharyltransferases. The assembly of dolichol-linked oligosaccharides begins on the cytosolic side of the endoplasmic reticulum membrane and finishes in its lumen. RFT1 could mediate the translocation of the cytosolically oriented intermediate DolPP-GlcNAc2Man5, produced by ALG11, into the ER lumen where dolichol-linked oligosaccharides assembly continues. However, the intramembrane lipid transporter activity could not be confirmed in vitro.</text>
</comment>
<feature type="compositionally biased region" description="Polar residues" evidence="11">
    <location>
        <begin position="1"/>
        <end position="11"/>
    </location>
</feature>
<feature type="compositionally biased region" description="Basic and acidic residues" evidence="11">
    <location>
        <begin position="12"/>
        <end position="26"/>
    </location>
</feature>
<evidence type="ECO:0000313" key="13">
    <source>
        <dbReference type="Proteomes" id="UP000001861"/>
    </source>
</evidence>
<keyword evidence="13" id="KW-1185">Reference proteome</keyword>
<comment type="pathway">
    <text evidence="2">Protein modification; protein glycosylation.</text>
</comment>
<evidence type="ECO:0000256" key="5">
    <source>
        <dbReference type="ARBA" id="ARBA00022824"/>
    </source>
</evidence>
<dbReference type="KEGG" id="cci:CC1G_15311"/>
<name>D6RPZ0_COPC7</name>
<dbReference type="eggNOG" id="KOG2864">
    <property type="taxonomic scope" value="Eukaryota"/>
</dbReference>
<dbReference type="VEuPathDB" id="FungiDB:CC1G_15311"/>
<dbReference type="PANTHER" id="PTHR13117:SF5">
    <property type="entry name" value="PROTEIN RFT1 HOMOLOG"/>
    <property type="match status" value="1"/>
</dbReference>
<sequence>MAPSDATNSNPVRKDDAHAGTKDGETKSLTTSSFSSLSFLVALQLFSRLFTSILNQALFRLASPSVFGTAAIQFELVLSTILFLSREGVRGAILRSGGGEAKAGKVKGEEDDEQTIKARNLTFLPFYLGLPLALATSVGYVALASEEVLRQPRLHLAVALYAVAALVELASEPMHNMAMVQLKTHVRVRAEGLGITCKSLVTFGVLVYDERWGQGTLPLVAFALGQLVYSLVVFGYYAKMLGVPWLNSSERVTKGRISNFDFDKMLLKLSMTMTLQSVIKHFLTEGDKVVLSFFSPLQDQGGYAIAVNYGSLIARIVFQPIEETLRVFFSKLLAPAPSSNAKPPKAALVQASTALLSLLSTQVAFSFIVTIFGSAYIGILLPVLLPRRYLETSAPRILDAWVWYIPVLAVNGALEAFLASVAGTREVNRQSRWMVFFSIVYVSVTILFYRLGFGDVSLIYANILNLLARIAYCLAFASRYFHSADPTIRIPWKTIIPPLPFILSSLLSAWLVRISYRKLQVGRVLEEKQRLAVLLDWRVIAHVGVGGFLALGCLAVWWIVKGRGVIERFRKGKEE</sequence>
<feature type="transmembrane region" description="Helical" evidence="10">
    <location>
        <begin position="355"/>
        <end position="381"/>
    </location>
</feature>
<dbReference type="GO" id="GO:0034203">
    <property type="term" value="P:glycolipid translocation"/>
    <property type="evidence" value="ECO:0007669"/>
    <property type="project" value="TreeGrafter"/>
</dbReference>
<evidence type="ECO:0000313" key="12">
    <source>
        <dbReference type="EMBL" id="EFI26910.1"/>
    </source>
</evidence>
<keyword evidence="5 10" id="KW-0256">Endoplasmic reticulum</keyword>
<evidence type="ECO:0000256" key="4">
    <source>
        <dbReference type="ARBA" id="ARBA00022692"/>
    </source>
</evidence>
<dbReference type="RefSeq" id="XP_002910404.1">
    <property type="nucleotide sequence ID" value="XM_002910358.1"/>
</dbReference>
<dbReference type="InterPro" id="IPR007594">
    <property type="entry name" value="RFT1"/>
</dbReference>
<dbReference type="Pfam" id="PF04506">
    <property type="entry name" value="Rft-1"/>
    <property type="match status" value="1"/>
</dbReference>
<dbReference type="OrthoDB" id="9979195at2759"/>
<dbReference type="STRING" id="240176.D6RPZ0"/>
<keyword evidence="7 10" id="KW-0472">Membrane</keyword>
<dbReference type="PANTHER" id="PTHR13117">
    <property type="entry name" value="ENDOPLASMIC RETICULUM MULTISPAN TRANSMEMBRANE PROTEIN-RELATED"/>
    <property type="match status" value="1"/>
</dbReference>
<comment type="caution">
    <text evidence="12">The sequence shown here is derived from an EMBL/GenBank/DDBJ whole genome shotgun (WGS) entry which is preliminary data.</text>
</comment>
<dbReference type="OMA" id="WPGKLFG"/>
<dbReference type="GO" id="GO:0006488">
    <property type="term" value="P:dolichol-linked oligosaccharide biosynthetic process"/>
    <property type="evidence" value="ECO:0007669"/>
    <property type="project" value="InterPro"/>
</dbReference>
<dbReference type="GeneID" id="9379307"/>
<evidence type="ECO:0000256" key="11">
    <source>
        <dbReference type="SAM" id="MobiDB-lite"/>
    </source>
</evidence>
<dbReference type="EMBL" id="AACS02000010">
    <property type="protein sequence ID" value="EFI26910.1"/>
    <property type="molecule type" value="Genomic_DNA"/>
</dbReference>
<protein>
    <recommendedName>
        <fullName evidence="8 10">Man(5)GlcNAc(2)-PP-dolichol translocation protein RFT1</fullName>
    </recommendedName>
</protein>
<evidence type="ECO:0000256" key="2">
    <source>
        <dbReference type="ARBA" id="ARBA00004922"/>
    </source>
</evidence>
<dbReference type="Proteomes" id="UP000001861">
    <property type="component" value="Unassembled WGS sequence"/>
</dbReference>
<feature type="region of interest" description="Disordered" evidence="11">
    <location>
        <begin position="1"/>
        <end position="29"/>
    </location>
</feature>
<evidence type="ECO:0000256" key="1">
    <source>
        <dbReference type="ARBA" id="ARBA00004477"/>
    </source>
</evidence>
<feature type="transmembrane region" description="Helical" evidence="10">
    <location>
        <begin position="498"/>
        <end position="516"/>
    </location>
</feature>
<keyword evidence="6 10" id="KW-1133">Transmembrane helix</keyword>
<evidence type="ECO:0000256" key="3">
    <source>
        <dbReference type="ARBA" id="ARBA00010288"/>
    </source>
</evidence>
<evidence type="ECO:0000256" key="9">
    <source>
        <dbReference type="ARBA" id="ARBA00045912"/>
    </source>
</evidence>
<dbReference type="HOGENOM" id="CLU_023360_3_1_1"/>
<feature type="transmembrane region" description="Helical" evidence="10">
    <location>
        <begin position="401"/>
        <end position="421"/>
    </location>
</feature>
<proteinExistence type="inferred from homology"/>
<gene>
    <name evidence="12" type="ORF">CC1G_15311</name>
</gene>
<accession>D6RPZ0</accession>